<protein>
    <recommendedName>
        <fullName evidence="2">Glycosyltransferase subfamily 4-like N-terminal domain-containing protein</fullName>
    </recommendedName>
</protein>
<dbReference type="EMBL" id="CABM01000024">
    <property type="protein sequence ID" value="CBH96336.1"/>
    <property type="molecule type" value="Genomic_DNA"/>
</dbReference>
<name>E6PN34_9ZZZZ</name>
<proteinExistence type="predicted"/>
<accession>E6PN34</accession>
<dbReference type="AlphaFoldDB" id="E6PN34"/>
<sequence>MALICYSVRFARSNHARHISQARASFDRSLGRNFVRICRQEKIMAFKITVLCHETPFPPTHGGKVDMWRRLLALKRAGNHLQIISWDYGALDAGRAKVMDHVADDHLYIPLKRTLAFRAQHLLRFFRHPWFACIRWPGSELGNIARAVKEFAPDIIFLDGWHGALVAFYLQDKLGLPLYYRSQNIEHQYIRAQHRYATTFRARMVTYIAGLHMQKFEHEIISRSAIVFDISVDDIKYWNGLGYANIQYLPPIFGEDSNAATSEKNAVFDLVFLGNLRTPNNIAGVTWLIEKVMPIIWRSRPNTTLLLAGSNPDSEFGRYLEGIVNIKVLLNPGDAGKVLVQGRICVNPISTAGGVQIKNIDMLLAGRPIVTRSSGVSGLPSDVRKCFFIADEESQFSDTILKLLCNPQQTCDKQLLHSYFGELRIKELIDSIASNLENKPQSL</sequence>
<organism evidence="1">
    <name type="scientific">mine drainage metagenome</name>
    <dbReference type="NCBI Taxonomy" id="410659"/>
    <lineage>
        <taxon>unclassified sequences</taxon>
        <taxon>metagenomes</taxon>
        <taxon>ecological metagenomes</taxon>
    </lineage>
</organism>
<dbReference type="Pfam" id="PF13692">
    <property type="entry name" value="Glyco_trans_1_4"/>
    <property type="match status" value="1"/>
</dbReference>
<reference evidence="1" key="1">
    <citation type="submission" date="2009-10" db="EMBL/GenBank/DDBJ databases">
        <title>Diversity of trophic interactions inside an arsenic-rich microbial ecosystem.</title>
        <authorList>
            <person name="Bertin P.N."/>
            <person name="Heinrich-Salmeron A."/>
            <person name="Pelletier E."/>
            <person name="Goulhen-Chollet F."/>
            <person name="Arsene-Ploetze F."/>
            <person name="Gallien S."/>
            <person name="Calteau A."/>
            <person name="Vallenet D."/>
            <person name="Casiot C."/>
            <person name="Chane-Woon-Ming B."/>
            <person name="Giloteaux L."/>
            <person name="Barakat M."/>
            <person name="Bonnefoy V."/>
            <person name="Bruneel O."/>
            <person name="Chandler M."/>
            <person name="Cleiss J."/>
            <person name="Duran R."/>
            <person name="Elbaz-Poulichet F."/>
            <person name="Fonknechten N."/>
            <person name="Lauga B."/>
            <person name="Mornico D."/>
            <person name="Ortet P."/>
            <person name="Schaeffer C."/>
            <person name="Siguier P."/>
            <person name="Alexander Thil Smith A."/>
            <person name="Van Dorsselaer A."/>
            <person name="Weissenbach J."/>
            <person name="Medigue C."/>
            <person name="Le Paslier D."/>
        </authorList>
    </citation>
    <scope>NUCLEOTIDE SEQUENCE</scope>
</reference>
<evidence type="ECO:0000313" key="1">
    <source>
        <dbReference type="EMBL" id="CBH96336.1"/>
    </source>
</evidence>
<dbReference type="Gene3D" id="3.40.50.2000">
    <property type="entry name" value="Glycogen Phosphorylase B"/>
    <property type="match status" value="1"/>
</dbReference>
<evidence type="ECO:0008006" key="2">
    <source>
        <dbReference type="Google" id="ProtNLM"/>
    </source>
</evidence>
<comment type="caution">
    <text evidence="1">The sequence shown here is derived from an EMBL/GenBank/DDBJ whole genome shotgun (WGS) entry which is preliminary data.</text>
</comment>
<dbReference type="SUPFAM" id="SSF53756">
    <property type="entry name" value="UDP-Glycosyltransferase/glycogen phosphorylase"/>
    <property type="match status" value="1"/>
</dbReference>
<gene>
    <name evidence="1" type="ORF">CARN2_2277</name>
</gene>